<feature type="compositionally biased region" description="Low complexity" evidence="1">
    <location>
        <begin position="1"/>
        <end position="16"/>
    </location>
</feature>
<feature type="compositionally biased region" description="Basic and acidic residues" evidence="1">
    <location>
        <begin position="477"/>
        <end position="488"/>
    </location>
</feature>
<keyword evidence="4" id="KW-1185">Reference proteome</keyword>
<feature type="compositionally biased region" description="Basic and acidic residues" evidence="1">
    <location>
        <begin position="237"/>
        <end position="259"/>
    </location>
</feature>
<evidence type="ECO:0000259" key="2">
    <source>
        <dbReference type="Pfam" id="PF14111"/>
    </source>
</evidence>
<feature type="domain" description="DUF4283" evidence="2">
    <location>
        <begin position="41"/>
        <end position="123"/>
    </location>
</feature>
<feature type="region of interest" description="Disordered" evidence="1">
    <location>
        <begin position="285"/>
        <end position="357"/>
    </location>
</feature>
<feature type="region of interest" description="Disordered" evidence="1">
    <location>
        <begin position="477"/>
        <end position="585"/>
    </location>
</feature>
<feature type="region of interest" description="Disordered" evidence="1">
    <location>
        <begin position="1"/>
        <end position="26"/>
    </location>
</feature>
<feature type="region of interest" description="Disordered" evidence="1">
    <location>
        <begin position="200"/>
        <end position="259"/>
    </location>
</feature>
<evidence type="ECO:0000313" key="3">
    <source>
        <dbReference type="EMBL" id="KAG2304068.1"/>
    </source>
</evidence>
<feature type="compositionally biased region" description="Low complexity" evidence="1">
    <location>
        <begin position="562"/>
        <end position="577"/>
    </location>
</feature>
<dbReference type="InterPro" id="IPR025558">
    <property type="entry name" value="DUF4283"/>
</dbReference>
<reference evidence="3 4" key="1">
    <citation type="submission" date="2020-02" db="EMBL/GenBank/DDBJ databases">
        <authorList>
            <person name="Ma Q."/>
            <person name="Huang Y."/>
            <person name="Song X."/>
            <person name="Pei D."/>
        </authorList>
    </citation>
    <scope>NUCLEOTIDE SEQUENCE [LARGE SCALE GENOMIC DNA]</scope>
    <source>
        <strain evidence="3">Sxm20200214</strain>
        <tissue evidence="3">Leaf</tissue>
    </source>
</reference>
<comment type="caution">
    <text evidence="3">The sequence shown here is derived from an EMBL/GenBank/DDBJ whole genome shotgun (WGS) entry which is preliminary data.</text>
</comment>
<dbReference type="OrthoDB" id="1113994at2759"/>
<dbReference type="AlphaFoldDB" id="A0A8X7SD93"/>
<dbReference type="PANTHER" id="PTHR31286:SF97">
    <property type="entry name" value="DUF4283 DOMAIN-CONTAINING PROTEIN"/>
    <property type="match status" value="1"/>
</dbReference>
<evidence type="ECO:0000256" key="1">
    <source>
        <dbReference type="SAM" id="MobiDB-lite"/>
    </source>
</evidence>
<organism evidence="3 4">
    <name type="scientific">Brassica carinata</name>
    <name type="common">Ethiopian mustard</name>
    <name type="synonym">Abyssinian cabbage</name>
    <dbReference type="NCBI Taxonomy" id="52824"/>
    <lineage>
        <taxon>Eukaryota</taxon>
        <taxon>Viridiplantae</taxon>
        <taxon>Streptophyta</taxon>
        <taxon>Embryophyta</taxon>
        <taxon>Tracheophyta</taxon>
        <taxon>Spermatophyta</taxon>
        <taxon>Magnoliopsida</taxon>
        <taxon>eudicotyledons</taxon>
        <taxon>Gunneridae</taxon>
        <taxon>Pentapetalae</taxon>
        <taxon>rosids</taxon>
        <taxon>malvids</taxon>
        <taxon>Brassicales</taxon>
        <taxon>Brassicaceae</taxon>
        <taxon>Brassiceae</taxon>
        <taxon>Brassica</taxon>
    </lineage>
</organism>
<evidence type="ECO:0000313" key="4">
    <source>
        <dbReference type="Proteomes" id="UP000886595"/>
    </source>
</evidence>
<dbReference type="PANTHER" id="PTHR31286">
    <property type="entry name" value="GLYCINE-RICH CELL WALL STRUCTURAL PROTEIN 1.8-LIKE"/>
    <property type="match status" value="1"/>
</dbReference>
<dbReference type="EMBL" id="JAAMPC010000007">
    <property type="protein sequence ID" value="KAG2304068.1"/>
    <property type="molecule type" value="Genomic_DNA"/>
</dbReference>
<accession>A0A8X7SD93</accession>
<dbReference type="InterPro" id="IPR040256">
    <property type="entry name" value="At4g02000-like"/>
</dbReference>
<proteinExistence type="predicted"/>
<feature type="compositionally biased region" description="Polar residues" evidence="1">
    <location>
        <begin position="202"/>
        <end position="236"/>
    </location>
</feature>
<dbReference type="Proteomes" id="UP000886595">
    <property type="component" value="Unassembled WGS sequence"/>
</dbReference>
<protein>
    <recommendedName>
        <fullName evidence="2">DUF4283 domain-containing protein</fullName>
    </recommendedName>
</protein>
<feature type="compositionally biased region" description="Polar residues" evidence="1">
    <location>
        <begin position="333"/>
        <end position="345"/>
    </location>
</feature>
<gene>
    <name evidence="3" type="ORF">Bca52824_032719</name>
</gene>
<feature type="compositionally biased region" description="Basic and acidic residues" evidence="1">
    <location>
        <begin position="294"/>
        <end position="329"/>
    </location>
</feature>
<sequence>MSPLSSLICKGGSSSSARRNPDPEKEEEIIQIPACDLSMVAERFKRTLIGRVLHQGRSVEAMINLLPRARIWNVEGRVRGVNLGNGRFQFDFDREEDLVMVLRKRPCHFNHWIFALERWEPSTNENFPNTIPFWIKVTGVPVHFWNDGTFEEIAKALGRREAIDATNARIQVAINADNPLQMERKVGFPNGDIGKIKELREQSSTGTSLQQRQVGALGSTRNFQGTNKRPRSPTSDTMERAAPRSYHPGDSRVDKRVKTKENYWNSRHYGEERYVSKDLHRRGDENLRQTVRSSQKENVWKRLENQTMRRSEDYQDRRYQERSTRHQGDEAPNSKNRNSQITVSVGPQRRTGAEGQRNGVNRGTVIIREAGNHPPKETARYDSTPDLTRNGIERSSLELEHLMESEHIENMVMTRDDEVEVDKLVDEFGDVVMTENMIQNDDLLVDEPGYDAEIIDAISQLSPANAETFDKNENIQKRGSKDQEHPNHSDGIATSQGERNRGRSSCAEAKRGIQNSPDLKGAKASKKLSTLLIRQSPSKTKGLGVSSKPKSLKVPRIEVFPSAKSRSSVAVSGSVGSQKPPSKKI</sequence>
<name>A0A8X7SD93_BRACI</name>
<dbReference type="Pfam" id="PF14111">
    <property type="entry name" value="DUF4283"/>
    <property type="match status" value="1"/>
</dbReference>